<gene>
    <name evidence="12" type="ORF">DUI87_25545</name>
</gene>
<dbReference type="Pfam" id="PF00001">
    <property type="entry name" value="7tm_1"/>
    <property type="match status" value="1"/>
</dbReference>
<dbReference type="OrthoDB" id="9631784at2759"/>
<name>A0A3M0JA73_HIRRU</name>
<keyword evidence="13" id="KW-1185">Reference proteome</keyword>
<dbReference type="AlphaFoldDB" id="A0A3M0JA73"/>
<keyword evidence="7" id="KW-0675">Receptor</keyword>
<evidence type="ECO:0000259" key="11">
    <source>
        <dbReference type="PROSITE" id="PS50262"/>
    </source>
</evidence>
<evidence type="ECO:0000256" key="1">
    <source>
        <dbReference type="ARBA" id="ARBA00004651"/>
    </source>
</evidence>
<protein>
    <recommendedName>
        <fullName evidence="11">G-protein coupled receptors family 1 profile domain-containing protein</fullName>
    </recommendedName>
</protein>
<evidence type="ECO:0000256" key="10">
    <source>
        <dbReference type="SAM" id="Phobius"/>
    </source>
</evidence>
<evidence type="ECO:0000256" key="5">
    <source>
        <dbReference type="ARBA" id="ARBA00023040"/>
    </source>
</evidence>
<reference evidence="12 13" key="1">
    <citation type="submission" date="2018-07" db="EMBL/GenBank/DDBJ databases">
        <title>A high quality draft genome assembly of the barn swallow (H. rustica rustica).</title>
        <authorList>
            <person name="Formenti G."/>
            <person name="Chiara M."/>
            <person name="Poveda L."/>
            <person name="Francoijs K.-J."/>
            <person name="Bonisoli-Alquati A."/>
            <person name="Canova L."/>
            <person name="Gianfranceschi L."/>
            <person name="Horner D.S."/>
            <person name="Saino N."/>
        </authorList>
    </citation>
    <scope>NUCLEOTIDE SEQUENCE [LARGE SCALE GENOMIC DNA]</scope>
    <source>
        <strain evidence="12">Chelidonia</strain>
        <tissue evidence="12">Blood</tissue>
    </source>
</reference>
<keyword evidence="6 10" id="KW-0472">Membrane</keyword>
<evidence type="ECO:0000256" key="4">
    <source>
        <dbReference type="ARBA" id="ARBA00022989"/>
    </source>
</evidence>
<feature type="transmembrane region" description="Helical" evidence="10">
    <location>
        <begin position="140"/>
        <end position="159"/>
    </location>
</feature>
<dbReference type="PANTHER" id="PTHR11334">
    <property type="entry name" value="MAS-RELATED G-PROTEIN COUPLED RECEPTOR"/>
    <property type="match status" value="1"/>
</dbReference>
<feature type="transmembrane region" description="Helical" evidence="10">
    <location>
        <begin position="179"/>
        <end position="201"/>
    </location>
</feature>
<comment type="caution">
    <text evidence="12">The sequence shown here is derived from an EMBL/GenBank/DDBJ whole genome shotgun (WGS) entry which is preliminary data.</text>
</comment>
<dbReference type="FunFam" id="1.20.1070.10:FF:000193">
    <property type="entry name" value="Mas-related G-protein coupled receptor member E"/>
    <property type="match status" value="1"/>
</dbReference>
<evidence type="ECO:0000256" key="6">
    <source>
        <dbReference type="ARBA" id="ARBA00023136"/>
    </source>
</evidence>
<keyword evidence="3 10" id="KW-0812">Transmembrane</keyword>
<dbReference type="GO" id="GO:0004930">
    <property type="term" value="F:G protein-coupled receptor activity"/>
    <property type="evidence" value="ECO:0007669"/>
    <property type="project" value="UniProtKB-KW"/>
</dbReference>
<dbReference type="GO" id="GO:0005886">
    <property type="term" value="C:plasma membrane"/>
    <property type="evidence" value="ECO:0007669"/>
    <property type="project" value="UniProtKB-SubCell"/>
</dbReference>
<keyword evidence="4 10" id="KW-1133">Transmembrane helix</keyword>
<dbReference type="PRINTS" id="PR02108">
    <property type="entry name" value="MRGPCRFAMILY"/>
</dbReference>
<dbReference type="Proteomes" id="UP000269221">
    <property type="component" value="Unassembled WGS sequence"/>
</dbReference>
<comment type="similarity">
    <text evidence="9">Belongs to the G-protein coupled receptor 1 family. Mas subfamily.</text>
</comment>
<dbReference type="InterPro" id="IPR017452">
    <property type="entry name" value="GPCR_Rhodpsn_7TM"/>
</dbReference>
<dbReference type="PRINTS" id="PR00237">
    <property type="entry name" value="GPCRRHODOPSN"/>
</dbReference>
<dbReference type="InterPro" id="IPR026234">
    <property type="entry name" value="MRGPCRFAMILY"/>
</dbReference>
<keyword evidence="8" id="KW-0807">Transducer</keyword>
<feature type="transmembrane region" description="Helical" evidence="10">
    <location>
        <begin position="249"/>
        <end position="272"/>
    </location>
</feature>
<dbReference type="Gene3D" id="1.20.1070.10">
    <property type="entry name" value="Rhodopsin 7-helix transmembrane proteins"/>
    <property type="match status" value="1"/>
</dbReference>
<feature type="transmembrane region" description="Helical" evidence="10">
    <location>
        <begin position="95"/>
        <end position="120"/>
    </location>
</feature>
<comment type="subcellular location">
    <subcellularLocation>
        <location evidence="1">Cell membrane</location>
        <topology evidence="1">Multi-pass membrane protein</topology>
    </subcellularLocation>
</comment>
<dbReference type="PANTHER" id="PTHR11334:SF68">
    <property type="entry name" value="G-PROTEIN COUPLED RECEPTORS FAMILY 1 PROFILE DOMAIN-CONTAINING PROTEIN-RELATED"/>
    <property type="match status" value="1"/>
</dbReference>
<evidence type="ECO:0000256" key="8">
    <source>
        <dbReference type="ARBA" id="ARBA00023224"/>
    </source>
</evidence>
<feature type="domain" description="G-protein coupled receptors family 1 profile" evidence="11">
    <location>
        <begin position="30"/>
        <end position="265"/>
    </location>
</feature>
<organism evidence="12 13">
    <name type="scientific">Hirundo rustica rustica</name>
    <dbReference type="NCBI Taxonomy" id="333673"/>
    <lineage>
        <taxon>Eukaryota</taxon>
        <taxon>Metazoa</taxon>
        <taxon>Chordata</taxon>
        <taxon>Craniata</taxon>
        <taxon>Vertebrata</taxon>
        <taxon>Euteleostomi</taxon>
        <taxon>Archelosauria</taxon>
        <taxon>Archosauria</taxon>
        <taxon>Dinosauria</taxon>
        <taxon>Saurischia</taxon>
        <taxon>Theropoda</taxon>
        <taxon>Coelurosauria</taxon>
        <taxon>Aves</taxon>
        <taxon>Neognathae</taxon>
        <taxon>Neoaves</taxon>
        <taxon>Telluraves</taxon>
        <taxon>Australaves</taxon>
        <taxon>Passeriformes</taxon>
        <taxon>Sylvioidea</taxon>
        <taxon>Hirundinidae</taxon>
        <taxon>Hirundo</taxon>
    </lineage>
</organism>
<sequence>MEVTTVSPSPASPTEWDNVCEIDVTDVAVDSVTLLVCLCGLVGNGAVLCLLRRNPTTFYIINLAFANFTFLYFMVLSTLLYLSEELSCSTITPLVFLRALLPLLLFSYNLGLYLLTAISIDSCTSVLCPLWYRCRRPQRLSWVVCALLWAFSIALIVTVTCLCQSQEHEHCQVSLTSMYALNLFLFAPAMVISTTILFIKVKCVFQQQQPKRLNTVNFLFVLFFLLFALPLGLSNFLQQLGYIFASSQVFFLLSCIHSTINPFILFLAGRCWRPCSVQSLRLSLQRVFEEPEENTAHSHDPAMDTAIPGC</sequence>
<evidence type="ECO:0000256" key="7">
    <source>
        <dbReference type="ARBA" id="ARBA00023170"/>
    </source>
</evidence>
<keyword evidence="5" id="KW-0297">G-protein coupled receptor</keyword>
<evidence type="ECO:0000313" key="12">
    <source>
        <dbReference type="EMBL" id="RMB98067.1"/>
    </source>
</evidence>
<evidence type="ECO:0000256" key="3">
    <source>
        <dbReference type="ARBA" id="ARBA00022692"/>
    </source>
</evidence>
<dbReference type="EMBL" id="QRBI01000154">
    <property type="protein sequence ID" value="RMB98067.1"/>
    <property type="molecule type" value="Genomic_DNA"/>
</dbReference>
<feature type="transmembrane region" description="Helical" evidence="10">
    <location>
        <begin position="213"/>
        <end position="237"/>
    </location>
</feature>
<dbReference type="SUPFAM" id="SSF81321">
    <property type="entry name" value="Family A G protein-coupled receptor-like"/>
    <property type="match status" value="1"/>
</dbReference>
<evidence type="ECO:0000256" key="9">
    <source>
        <dbReference type="ARBA" id="ARBA00061394"/>
    </source>
</evidence>
<dbReference type="PROSITE" id="PS50262">
    <property type="entry name" value="G_PROTEIN_RECEP_F1_2"/>
    <property type="match status" value="1"/>
</dbReference>
<dbReference type="InterPro" id="IPR000276">
    <property type="entry name" value="GPCR_Rhodpsn"/>
</dbReference>
<evidence type="ECO:0000313" key="13">
    <source>
        <dbReference type="Proteomes" id="UP000269221"/>
    </source>
</evidence>
<evidence type="ECO:0000256" key="2">
    <source>
        <dbReference type="ARBA" id="ARBA00022475"/>
    </source>
</evidence>
<accession>A0A3M0JA73</accession>
<proteinExistence type="inferred from homology"/>
<feature type="transmembrane region" description="Helical" evidence="10">
    <location>
        <begin position="58"/>
        <end position="83"/>
    </location>
</feature>
<feature type="transmembrane region" description="Helical" evidence="10">
    <location>
        <begin position="32"/>
        <end position="51"/>
    </location>
</feature>
<keyword evidence="2" id="KW-1003">Cell membrane</keyword>